<dbReference type="InterPro" id="IPR015943">
    <property type="entry name" value="WD40/YVTN_repeat-like_dom_sf"/>
</dbReference>
<dbReference type="GO" id="GO:0043022">
    <property type="term" value="F:ribosome binding"/>
    <property type="evidence" value="ECO:0007669"/>
    <property type="project" value="InterPro"/>
</dbReference>
<comment type="similarity">
    <text evidence="1">Belongs to the WD repeat G protein beta family. Ribosomal protein RACK1 subfamily.</text>
</comment>
<dbReference type="Pfam" id="PF00400">
    <property type="entry name" value="WD40"/>
    <property type="match status" value="6"/>
</dbReference>
<dbReference type="FunFam" id="2.130.10.10:FF:000615">
    <property type="entry name" value="Receptor for activated C kinase 1"/>
    <property type="match status" value="1"/>
</dbReference>
<name>A0A192ZI91_9EUKA</name>
<dbReference type="SUPFAM" id="SSF50978">
    <property type="entry name" value="WD40 repeat-like"/>
    <property type="match status" value="1"/>
</dbReference>
<dbReference type="GO" id="GO:0045182">
    <property type="term" value="F:translation regulator activity"/>
    <property type="evidence" value="ECO:0007669"/>
    <property type="project" value="InterPro"/>
</dbReference>
<dbReference type="InterPro" id="IPR020472">
    <property type="entry name" value="WD40_PAC1"/>
</dbReference>
<evidence type="ECO:0000256" key="3">
    <source>
        <dbReference type="ARBA" id="ARBA00022737"/>
    </source>
</evidence>
<dbReference type="InterPro" id="IPR001680">
    <property type="entry name" value="WD40_rpt"/>
</dbReference>
<dbReference type="InterPro" id="IPR036322">
    <property type="entry name" value="WD40_repeat_dom_sf"/>
</dbReference>
<feature type="repeat" description="WD" evidence="4">
    <location>
        <begin position="184"/>
        <end position="225"/>
    </location>
</feature>
<dbReference type="PROSITE" id="PS50082">
    <property type="entry name" value="WD_REPEATS_2"/>
    <property type="match status" value="5"/>
</dbReference>
<dbReference type="InterPro" id="IPR019775">
    <property type="entry name" value="WD40_repeat_CS"/>
</dbReference>
<dbReference type="AlphaFoldDB" id="A0A192ZI91"/>
<feature type="repeat" description="WD" evidence="4">
    <location>
        <begin position="100"/>
        <end position="132"/>
    </location>
</feature>
<reference evidence="5" key="1">
    <citation type="submission" date="2016-05" db="EMBL/GenBank/DDBJ databases">
        <title>Novel hydrogenosomes in the microaerophilic jakobid Stygiella incarcerata.</title>
        <authorList>
            <person name="Leger M.M."/>
            <person name="Eme L."/>
            <person name="Hug L.A."/>
            <person name="Roger A.J."/>
        </authorList>
    </citation>
    <scope>NUCLEOTIDE SEQUENCE</scope>
</reference>
<dbReference type="SMART" id="SM00320">
    <property type="entry name" value="WD40"/>
    <property type="match status" value="7"/>
</dbReference>
<dbReference type="PROSITE" id="PS50294">
    <property type="entry name" value="WD_REPEATS_REGION"/>
    <property type="match status" value="5"/>
</dbReference>
<dbReference type="CDD" id="cd00200">
    <property type="entry name" value="WD40"/>
    <property type="match status" value="1"/>
</dbReference>
<evidence type="ECO:0000313" key="5">
    <source>
        <dbReference type="EMBL" id="ANM86115.1"/>
    </source>
</evidence>
<feature type="repeat" description="WD" evidence="4">
    <location>
        <begin position="9"/>
        <end position="50"/>
    </location>
</feature>
<dbReference type="EMBL" id="KX235386">
    <property type="protein sequence ID" value="ANM86115.1"/>
    <property type="molecule type" value="mRNA"/>
</dbReference>
<dbReference type="PRINTS" id="PR00320">
    <property type="entry name" value="GPROTEINBRPT"/>
</dbReference>
<dbReference type="PANTHER" id="PTHR19868">
    <property type="entry name" value="RECEPTOR FOR ACTIVATED PROTEIN KINASE C RACK1"/>
    <property type="match status" value="1"/>
</dbReference>
<evidence type="ECO:0000256" key="2">
    <source>
        <dbReference type="ARBA" id="ARBA00022574"/>
    </source>
</evidence>
<sequence length="333" mass="36604">MDFEQVGVLKGHNGWVTSIAISRDGERIVTASRDKTLISWRLEDNPDRTVSGVPVRSLEGHSHFVEDVALSFDGQFALSASWDKSLRLWDLNTGACTTKFLGHTKDVLAVSFSQDNRQIVSCSRDKTVKLWNTVGECKHTFEGHMDWVNDVKFSPGSEPQICSAGSDELVKVWDAPSMKLHLDLHGHTGIVNALAISPDGSLCASGGKDGVAILWDIKDGKTLCKLDANSEILALEFSPNRYWLCAATTDGVKLFDLESKKVIATLQAASDVAAQKGYPISMAWSHDGFILFAGHTDHNVYLWKLVEVGDAVDYAGEGDYEEEDYVEEPEPVE</sequence>
<dbReference type="PROSITE" id="PS00678">
    <property type="entry name" value="WD_REPEATS_1"/>
    <property type="match status" value="2"/>
</dbReference>
<gene>
    <name evidence="5" type="primary">gnb2l</name>
</gene>
<evidence type="ECO:0000256" key="1">
    <source>
        <dbReference type="ARBA" id="ARBA00007253"/>
    </source>
</evidence>
<keyword evidence="2 4" id="KW-0853">WD repeat</keyword>
<feature type="repeat" description="WD" evidence="4">
    <location>
        <begin position="58"/>
        <end position="99"/>
    </location>
</feature>
<keyword evidence="3" id="KW-0677">Repeat</keyword>
<dbReference type="InterPro" id="IPR045223">
    <property type="entry name" value="RACK1-like"/>
</dbReference>
<feature type="repeat" description="WD" evidence="4">
    <location>
        <begin position="141"/>
        <end position="174"/>
    </location>
</feature>
<accession>A0A192ZI91</accession>
<dbReference type="Gene3D" id="2.130.10.10">
    <property type="entry name" value="YVTN repeat-like/Quinoprotein amine dehydrogenase"/>
    <property type="match status" value="2"/>
</dbReference>
<protein>
    <submittedName>
        <fullName evidence="5">Guanine nucleotide-binding protein subunit beta-like protein A</fullName>
    </submittedName>
</protein>
<proteinExistence type="evidence at transcript level"/>
<evidence type="ECO:0000256" key="4">
    <source>
        <dbReference type="PROSITE-ProRule" id="PRU00221"/>
    </source>
</evidence>
<organism evidence="5">
    <name type="scientific">Stygiella incarcerata</name>
    <dbReference type="NCBI Taxonomy" id="1712417"/>
    <lineage>
        <taxon>Eukaryota</taxon>
        <taxon>Discoba</taxon>
        <taxon>Jakobida</taxon>
        <taxon>Andalucina</taxon>
        <taxon>Stygiellidae</taxon>
        <taxon>Stygiella</taxon>
    </lineage>
</organism>